<dbReference type="EMBL" id="MN577568">
    <property type="protein sequence ID" value="QGT50322.1"/>
    <property type="molecule type" value="Genomic_DNA"/>
</dbReference>
<protein>
    <submittedName>
        <fullName evidence="2">Uncharacterized protein</fullName>
    </submittedName>
</protein>
<keyword evidence="1" id="KW-0175">Coiled coil</keyword>
<gene>
    <name evidence="2" type="ORF">Helico6505_1540</name>
</gene>
<accession>A0A650ELL1</accession>
<dbReference type="AlphaFoldDB" id="A0A650ELL1"/>
<reference evidence="2" key="1">
    <citation type="journal article" date="2020" name="J. ISSAAS">
        <title>Lactobacilli and other gastrointestinal microbiota of Peromyscus leucopus, reservoir host for agents of Lyme disease and other zoonoses in North America.</title>
        <authorList>
            <person name="Milovic A."/>
            <person name="Bassam K."/>
            <person name="Shao H."/>
            <person name="Chatzistamou I."/>
            <person name="Tufts D.M."/>
            <person name="Diuk-Wasser M."/>
            <person name="Barbour A.G."/>
        </authorList>
    </citation>
    <scope>NUCLEOTIDE SEQUENCE</scope>
    <source>
        <strain evidence="2">LL4</strain>
    </source>
</reference>
<feature type="coiled-coil region" evidence="1">
    <location>
        <begin position="19"/>
        <end position="53"/>
    </location>
</feature>
<sequence>MTLIIENASEKFLPLFQEVARLSKAKISIEEENEEITQAIKAFEKERKEGKTKRYKNIAEFQKAMNA</sequence>
<evidence type="ECO:0000313" key="2">
    <source>
        <dbReference type="EMBL" id="QGT50322.1"/>
    </source>
</evidence>
<name>A0A650ELL1_9HELI</name>
<proteinExistence type="predicted"/>
<evidence type="ECO:0000256" key="1">
    <source>
        <dbReference type="SAM" id="Coils"/>
    </source>
</evidence>
<organism evidence="2">
    <name type="scientific">uncultured Helicobacter sp</name>
    <dbReference type="NCBI Taxonomy" id="175537"/>
    <lineage>
        <taxon>Bacteria</taxon>
        <taxon>Pseudomonadati</taxon>
        <taxon>Campylobacterota</taxon>
        <taxon>Epsilonproteobacteria</taxon>
        <taxon>Campylobacterales</taxon>
        <taxon>Helicobacteraceae</taxon>
        <taxon>Helicobacter</taxon>
        <taxon>environmental samples</taxon>
    </lineage>
</organism>